<dbReference type="InterPro" id="IPR006860">
    <property type="entry name" value="FecR"/>
</dbReference>
<keyword evidence="1" id="KW-1133">Transmembrane helix</keyword>
<dbReference type="Gene3D" id="2.60.120.1440">
    <property type="match status" value="1"/>
</dbReference>
<keyword evidence="1" id="KW-0812">Transmembrane</keyword>
<feature type="transmembrane region" description="Helical" evidence="1">
    <location>
        <begin position="78"/>
        <end position="98"/>
    </location>
</feature>
<dbReference type="Pfam" id="PF04773">
    <property type="entry name" value="FecR"/>
    <property type="match status" value="1"/>
</dbReference>
<dbReference type="EMBL" id="JAGTXB010000034">
    <property type="protein sequence ID" value="MBS0032366.1"/>
    <property type="molecule type" value="Genomic_DNA"/>
</dbReference>
<proteinExistence type="predicted"/>
<comment type="caution">
    <text evidence="4">The sequence shown here is derived from an EMBL/GenBank/DDBJ whole genome shotgun (WGS) entry which is preliminary data.</text>
</comment>
<dbReference type="PIRSF" id="PIRSF018266">
    <property type="entry name" value="FecR"/>
    <property type="match status" value="1"/>
</dbReference>
<dbReference type="PANTHER" id="PTHR30273:SF2">
    <property type="entry name" value="PROTEIN FECR"/>
    <property type="match status" value="1"/>
</dbReference>
<dbReference type="RefSeq" id="WP_211977520.1">
    <property type="nucleotide sequence ID" value="NZ_JAGTXB010000034.1"/>
</dbReference>
<dbReference type="Proteomes" id="UP000676386">
    <property type="component" value="Unassembled WGS sequence"/>
</dbReference>
<dbReference type="InterPro" id="IPR012373">
    <property type="entry name" value="Ferrdict_sens_TM"/>
</dbReference>
<gene>
    <name evidence="4" type="ORF">KE626_33855</name>
</gene>
<evidence type="ECO:0000313" key="5">
    <source>
        <dbReference type="Proteomes" id="UP000676386"/>
    </source>
</evidence>
<name>A0ABS5JAY8_9BACT</name>
<dbReference type="InterPro" id="IPR032508">
    <property type="entry name" value="FecR_C"/>
</dbReference>
<evidence type="ECO:0000313" key="4">
    <source>
        <dbReference type="EMBL" id="MBS0032366.1"/>
    </source>
</evidence>
<organism evidence="4 5">
    <name type="scientific">Chitinophaga hostae</name>
    <dbReference type="NCBI Taxonomy" id="2831022"/>
    <lineage>
        <taxon>Bacteria</taxon>
        <taxon>Pseudomonadati</taxon>
        <taxon>Bacteroidota</taxon>
        <taxon>Chitinophagia</taxon>
        <taxon>Chitinophagales</taxon>
        <taxon>Chitinophagaceae</taxon>
        <taxon>Chitinophaga</taxon>
    </lineage>
</organism>
<dbReference type="Gene3D" id="3.55.50.30">
    <property type="match status" value="1"/>
</dbReference>
<evidence type="ECO:0000256" key="1">
    <source>
        <dbReference type="SAM" id="Phobius"/>
    </source>
</evidence>
<keyword evidence="1" id="KW-0472">Membrane</keyword>
<dbReference type="Pfam" id="PF16344">
    <property type="entry name" value="FecR_C"/>
    <property type="match status" value="1"/>
</dbReference>
<dbReference type="PANTHER" id="PTHR30273">
    <property type="entry name" value="PERIPLASMIC SIGNAL SENSOR AND SIGMA FACTOR ACTIVATOR FECR-RELATED"/>
    <property type="match status" value="1"/>
</dbReference>
<feature type="domain" description="FecR protein" evidence="2">
    <location>
        <begin position="112"/>
        <end position="208"/>
    </location>
</feature>
<evidence type="ECO:0000259" key="3">
    <source>
        <dbReference type="Pfam" id="PF16344"/>
    </source>
</evidence>
<protein>
    <submittedName>
        <fullName evidence="4">FecR family protein</fullName>
    </submittedName>
</protein>
<evidence type="ECO:0000259" key="2">
    <source>
        <dbReference type="Pfam" id="PF04773"/>
    </source>
</evidence>
<reference evidence="4 5" key="1">
    <citation type="submission" date="2021-04" db="EMBL/GenBank/DDBJ databases">
        <title>Chitinophaga sp. nov., isolated from the rhizosphere soil.</title>
        <authorList>
            <person name="He S."/>
        </authorList>
    </citation>
    <scope>NUCLEOTIDE SEQUENCE [LARGE SCALE GENOMIC DNA]</scope>
    <source>
        <strain evidence="4 5">2R12</strain>
    </source>
</reference>
<accession>A0ABS5JAY8</accession>
<sequence length="338" mass="38293">MSRKMAGEATDIELQELEQLLRVQPEAQYTLELMAAIWKNERKEEEEPDVFDRYWPQLQAETAMQPEKGKMLLLRKRGLWLAAALTGICLLIAGWITWYSKGNSHPPLADNEVSTHEGSRTRVKLPDGTAVWLNGGSKLTYSDDMKHAATREVFLTGEACFDVAKDAGKPFIIHTLKMQVNVLGTVLNVRSYNNESRSEATLVSGKIEVLMKEVPGQRIDLQPGEKLIIYNNESKKKSKEAVIHYSVANAGKLPDDSALLAETSWIDNKLVFNDEKMPDILRKMEHWYNVSIEVNNEKINDCHFTGSFQNESAAEALTAMQQIHHFQFTIKGNKIIIY</sequence>
<feature type="domain" description="Protein FecR C-terminal" evidence="3">
    <location>
        <begin position="269"/>
        <end position="337"/>
    </location>
</feature>
<keyword evidence="5" id="KW-1185">Reference proteome</keyword>